<dbReference type="GO" id="GO:0016020">
    <property type="term" value="C:membrane"/>
    <property type="evidence" value="ECO:0007669"/>
    <property type="project" value="UniProtKB-SubCell"/>
</dbReference>
<dbReference type="EMBL" id="LGRX02033964">
    <property type="protein sequence ID" value="KAK3239298.1"/>
    <property type="molecule type" value="Genomic_DNA"/>
</dbReference>
<comment type="function">
    <text evidence="1">May be involved in both secretory and endocytic intracellular trafficking in the endosomal/prevacuolar compartments.</text>
</comment>
<evidence type="ECO:0000256" key="6">
    <source>
        <dbReference type="ARBA" id="ARBA00023136"/>
    </source>
</evidence>
<proteinExistence type="inferred from homology"/>
<evidence type="ECO:0000256" key="3">
    <source>
        <dbReference type="ARBA" id="ARBA00006483"/>
    </source>
</evidence>
<evidence type="ECO:0000256" key="5">
    <source>
        <dbReference type="ARBA" id="ARBA00022989"/>
    </source>
</evidence>
<evidence type="ECO:0000313" key="9">
    <source>
        <dbReference type="EMBL" id="KAK3239298.1"/>
    </source>
</evidence>
<accession>A0AAE0BNL7</accession>
<dbReference type="Proteomes" id="UP001190700">
    <property type="component" value="Unassembled WGS sequence"/>
</dbReference>
<feature type="transmembrane region" description="Helical" evidence="8">
    <location>
        <begin position="268"/>
        <end position="286"/>
    </location>
</feature>
<dbReference type="Pfam" id="PF03208">
    <property type="entry name" value="PRA1"/>
    <property type="match status" value="1"/>
</dbReference>
<sequence length="378" mass="41312">MRVLSLHTPNHDSDATRAKYRWDCAASHLRASDARRLKPRRNPALLKARSVRSSRADKLPHLRRRHLGLSETWRGFHLVRRRCEVTQCAASSEDASRKESIEDVWNAFRGVKWDAPPRSWDSFWAVKTAGTFVETDLDAGTVTALPIKSLDLSIPLRRRDWLDRLRTNIVFYRQNYLAAILVVLLLSALPISPPAALGLAAACAAAVCRSNTLLGELSLWLTAKVGEGHPLVFNDLRVAGVDRGQAYSVLSVLAVLGVSAGMTRVAGSWIAALIFVAWFIMAHASVRPVNLKSIGGSLIEDLKGAKSSKEVTKKVGKAFGKLGRMVNNKLDEVKEGGSSTPFTVWSVKGSGMPQEPGGGRKDDGPPPPPPSPQRKLPQ</sequence>
<keyword evidence="10" id="KW-1185">Reference proteome</keyword>
<reference evidence="9 10" key="1">
    <citation type="journal article" date="2015" name="Genome Biol. Evol.">
        <title>Comparative Genomics of a Bacterivorous Green Alga Reveals Evolutionary Causalities and Consequences of Phago-Mixotrophic Mode of Nutrition.</title>
        <authorList>
            <person name="Burns J.A."/>
            <person name="Paasch A."/>
            <person name="Narechania A."/>
            <person name="Kim E."/>
        </authorList>
    </citation>
    <scope>NUCLEOTIDE SEQUENCE [LARGE SCALE GENOMIC DNA]</scope>
    <source>
        <strain evidence="9 10">PLY_AMNH</strain>
    </source>
</reference>
<evidence type="ECO:0008006" key="11">
    <source>
        <dbReference type="Google" id="ProtNLM"/>
    </source>
</evidence>
<feature type="region of interest" description="Disordered" evidence="7">
    <location>
        <begin position="332"/>
        <end position="378"/>
    </location>
</feature>
<comment type="similarity">
    <text evidence="3">Belongs to the PRA1 family.</text>
</comment>
<evidence type="ECO:0000256" key="8">
    <source>
        <dbReference type="SAM" id="Phobius"/>
    </source>
</evidence>
<evidence type="ECO:0000256" key="1">
    <source>
        <dbReference type="ARBA" id="ARBA00002501"/>
    </source>
</evidence>
<keyword evidence="4 8" id="KW-0812">Transmembrane</keyword>
<organism evidence="9 10">
    <name type="scientific">Cymbomonas tetramitiformis</name>
    <dbReference type="NCBI Taxonomy" id="36881"/>
    <lineage>
        <taxon>Eukaryota</taxon>
        <taxon>Viridiplantae</taxon>
        <taxon>Chlorophyta</taxon>
        <taxon>Pyramimonadophyceae</taxon>
        <taxon>Pyramimonadales</taxon>
        <taxon>Pyramimonadaceae</taxon>
        <taxon>Cymbomonas</taxon>
    </lineage>
</organism>
<keyword evidence="5 8" id="KW-1133">Transmembrane helix</keyword>
<name>A0AAE0BNL7_9CHLO</name>
<protein>
    <recommendedName>
        <fullName evidence="11">PRA1 family protein</fullName>
    </recommendedName>
</protein>
<gene>
    <name evidence="9" type="ORF">CYMTET_50763</name>
</gene>
<keyword evidence="6 8" id="KW-0472">Membrane</keyword>
<dbReference type="GO" id="GO:0005783">
    <property type="term" value="C:endoplasmic reticulum"/>
    <property type="evidence" value="ECO:0007669"/>
    <property type="project" value="UniProtKB-ARBA"/>
</dbReference>
<evidence type="ECO:0000256" key="4">
    <source>
        <dbReference type="ARBA" id="ARBA00022692"/>
    </source>
</evidence>
<evidence type="ECO:0000256" key="2">
    <source>
        <dbReference type="ARBA" id="ARBA00004141"/>
    </source>
</evidence>
<comment type="subcellular location">
    <subcellularLocation>
        <location evidence="2">Membrane</location>
        <topology evidence="2">Multi-pass membrane protein</topology>
    </subcellularLocation>
</comment>
<dbReference type="GO" id="GO:0016192">
    <property type="term" value="P:vesicle-mediated transport"/>
    <property type="evidence" value="ECO:0007669"/>
    <property type="project" value="UniProtKB-ARBA"/>
</dbReference>
<evidence type="ECO:0000256" key="7">
    <source>
        <dbReference type="SAM" id="MobiDB-lite"/>
    </source>
</evidence>
<comment type="caution">
    <text evidence="9">The sequence shown here is derived from an EMBL/GenBank/DDBJ whole genome shotgun (WGS) entry which is preliminary data.</text>
</comment>
<evidence type="ECO:0000313" key="10">
    <source>
        <dbReference type="Proteomes" id="UP001190700"/>
    </source>
</evidence>
<feature type="transmembrane region" description="Helical" evidence="8">
    <location>
        <begin position="176"/>
        <end position="193"/>
    </location>
</feature>
<dbReference type="AlphaFoldDB" id="A0AAE0BNL7"/>
<dbReference type="InterPro" id="IPR004895">
    <property type="entry name" value="Prenylated_rab_accept_PRA1"/>
</dbReference>